<dbReference type="PANTHER" id="PTHR21027">
    <property type="entry name" value="TRNA-SPLICING ENDONUCLEASE SUBUNIT SEN54"/>
    <property type="match status" value="1"/>
</dbReference>
<dbReference type="InParanoid" id="A0A448YFY9"/>
<evidence type="ECO:0000256" key="3">
    <source>
        <dbReference type="SAM" id="MobiDB-lite"/>
    </source>
</evidence>
<protein>
    <submittedName>
        <fullName evidence="5">DEKNAAC100168</fullName>
    </submittedName>
</protein>
<proteinExistence type="inferred from homology"/>
<dbReference type="AlphaFoldDB" id="A0A448YFY9"/>
<dbReference type="PANTHER" id="PTHR21027:SF1">
    <property type="entry name" value="TRNA-SPLICING ENDONUCLEASE SUBUNIT SEN54"/>
    <property type="match status" value="1"/>
</dbReference>
<evidence type="ECO:0000313" key="6">
    <source>
        <dbReference type="Proteomes" id="UP000290900"/>
    </source>
</evidence>
<evidence type="ECO:0000256" key="2">
    <source>
        <dbReference type="ARBA" id="ARBA00022694"/>
    </source>
</evidence>
<feature type="compositionally biased region" description="Polar residues" evidence="3">
    <location>
        <begin position="444"/>
        <end position="461"/>
    </location>
</feature>
<dbReference type="InterPro" id="IPR024336">
    <property type="entry name" value="tRNA_splic_suSen54_N"/>
</dbReference>
<dbReference type="InterPro" id="IPR024337">
    <property type="entry name" value="tRNA_splic_suSen54"/>
</dbReference>
<reference evidence="5 6" key="1">
    <citation type="submission" date="2018-12" db="EMBL/GenBank/DDBJ databases">
        <authorList>
            <person name="Tiukova I."/>
            <person name="Dainat J."/>
        </authorList>
    </citation>
    <scope>NUCLEOTIDE SEQUENCE [LARGE SCALE GENOMIC DNA]</scope>
</reference>
<feature type="region of interest" description="Disordered" evidence="3">
    <location>
        <begin position="1"/>
        <end position="34"/>
    </location>
</feature>
<evidence type="ECO:0000256" key="1">
    <source>
        <dbReference type="ARBA" id="ARBA00005736"/>
    </source>
</evidence>
<evidence type="ECO:0000313" key="5">
    <source>
        <dbReference type="EMBL" id="VEU19788.1"/>
    </source>
</evidence>
<organism evidence="5 6">
    <name type="scientific">Brettanomyces naardenensis</name>
    <name type="common">Yeast</name>
    <dbReference type="NCBI Taxonomy" id="13370"/>
    <lineage>
        <taxon>Eukaryota</taxon>
        <taxon>Fungi</taxon>
        <taxon>Dikarya</taxon>
        <taxon>Ascomycota</taxon>
        <taxon>Saccharomycotina</taxon>
        <taxon>Pichiomycetes</taxon>
        <taxon>Pichiales</taxon>
        <taxon>Pichiaceae</taxon>
        <taxon>Brettanomyces</taxon>
    </lineage>
</organism>
<dbReference type="GO" id="GO:0000379">
    <property type="term" value="P:tRNA-type intron splice site recognition and cleavage"/>
    <property type="evidence" value="ECO:0007669"/>
    <property type="project" value="TreeGrafter"/>
</dbReference>
<evidence type="ECO:0000259" key="4">
    <source>
        <dbReference type="Pfam" id="PF12928"/>
    </source>
</evidence>
<feature type="region of interest" description="Disordered" evidence="3">
    <location>
        <begin position="422"/>
        <end position="537"/>
    </location>
</feature>
<sequence length="537" mass="61792">MDYDSEAAGLVDLTSKNKRHGEHDGNQDSDDEIQDWSVVASVSKRGEKDFEPLICEEETRELSWYDQDALSRSRNMMFSALGKKRGTIVSFDDLDKSTIYINVRNTKELFMLKARGKFLETMGHIDRHMVCHFGYEEALYLIERGTCLARLYDDDEVKNSKYQKMLPLSLEAVYALLIHDEEQLGRYLVYSMLKRNGYIVTRHKEFDHVIPEHEEAVKDVKKYDNNNSVLENPLRRMSLWTSILAGVSEWLHIRFPYKFALSYSNIFSYLSWKVKDMVRPKPKKDSAVKSALSEDYFITFNVWKPMANFRKKSPPLPDFQVVTVKAWSLFPRAEDLKSLISRAKTNPDTFKRRVNHHTNKVYRIDTKWDYSRSINMNNLKFNEHNITFAIVDSGIVNFAHLSDCCFADEGPCWRDHWANPVKNKNFKRRGNGNKRFPREDRNYTRNQVNRGASGRRSTNPPGLQLGAQILPTAESSAGAQRTHRPPPPAAPLIKTQPAPLASGAAHQVIPTVPEGYPQSNLQTAGPRRYSALPRNPN</sequence>
<feature type="domain" description="tRNA-splicing endonuclease subunit Sen54 N-terminal" evidence="4">
    <location>
        <begin position="107"/>
        <end position="147"/>
    </location>
</feature>
<dbReference type="Pfam" id="PF12928">
    <property type="entry name" value="tRNA_int_end_N2"/>
    <property type="match status" value="1"/>
</dbReference>
<dbReference type="FunCoup" id="A0A448YFY9">
    <property type="interactions" value="60"/>
</dbReference>
<dbReference type="Proteomes" id="UP000290900">
    <property type="component" value="Unassembled WGS sequence"/>
</dbReference>
<dbReference type="EMBL" id="CAACVR010000001">
    <property type="protein sequence ID" value="VEU19788.1"/>
    <property type="molecule type" value="Genomic_DNA"/>
</dbReference>
<dbReference type="GO" id="GO:0000214">
    <property type="term" value="C:tRNA-intron endonuclease complex"/>
    <property type="evidence" value="ECO:0007669"/>
    <property type="project" value="TreeGrafter"/>
</dbReference>
<dbReference type="OrthoDB" id="408683at2759"/>
<gene>
    <name evidence="5" type="ORF">BRENAR_LOCUS524</name>
</gene>
<name>A0A448YFY9_BRENA</name>
<keyword evidence="2" id="KW-0819">tRNA processing</keyword>
<accession>A0A448YFY9</accession>
<comment type="similarity">
    <text evidence="1">Belongs to the SEN54 family.</text>
</comment>
<keyword evidence="6" id="KW-1185">Reference proteome</keyword>
<dbReference type="STRING" id="13370.A0A448YFY9"/>